<comment type="caution">
    <text evidence="7">The sequence shown here is derived from an EMBL/GenBank/DDBJ whole genome shotgun (WGS) entry which is preliminary data.</text>
</comment>
<feature type="transmembrane region" description="Helical" evidence="6">
    <location>
        <begin position="414"/>
        <end position="432"/>
    </location>
</feature>
<evidence type="ECO:0000256" key="1">
    <source>
        <dbReference type="ARBA" id="ARBA00004141"/>
    </source>
</evidence>
<feature type="transmembrane region" description="Helical" evidence="6">
    <location>
        <begin position="652"/>
        <end position="673"/>
    </location>
</feature>
<dbReference type="PANTHER" id="PTHR45724:SF13">
    <property type="entry name" value="AQUAPORIN NIP1-1-RELATED"/>
    <property type="match status" value="1"/>
</dbReference>
<reference evidence="7" key="1">
    <citation type="submission" date="2023-10" db="EMBL/GenBank/DDBJ databases">
        <authorList>
            <person name="Chen Y."/>
            <person name="Shah S."/>
            <person name="Dougan E. K."/>
            <person name="Thang M."/>
            <person name="Chan C."/>
        </authorList>
    </citation>
    <scope>NUCLEOTIDE SEQUENCE [LARGE SCALE GENOMIC DNA]</scope>
</reference>
<dbReference type="PROSITE" id="PS00221">
    <property type="entry name" value="MIP"/>
    <property type="match status" value="2"/>
</dbReference>
<keyword evidence="8" id="KW-1185">Reference proteome</keyword>
<feature type="transmembrane region" description="Helical" evidence="6">
    <location>
        <begin position="694"/>
        <end position="710"/>
    </location>
</feature>
<feature type="transmembrane region" description="Helical" evidence="6">
    <location>
        <begin position="798"/>
        <end position="817"/>
    </location>
</feature>
<feature type="transmembrane region" description="Helical" evidence="6">
    <location>
        <begin position="757"/>
        <end position="778"/>
    </location>
</feature>
<feature type="transmembrane region" description="Helical" evidence="6">
    <location>
        <begin position="144"/>
        <end position="166"/>
    </location>
</feature>
<feature type="transmembrane region" description="Helical" evidence="6">
    <location>
        <begin position="829"/>
        <end position="848"/>
    </location>
</feature>
<dbReference type="Pfam" id="PF00230">
    <property type="entry name" value="MIP"/>
    <property type="match status" value="4"/>
</dbReference>
<evidence type="ECO:0000256" key="4">
    <source>
        <dbReference type="ARBA" id="ARBA00022989"/>
    </source>
</evidence>
<evidence type="ECO:0000256" key="2">
    <source>
        <dbReference type="ARBA" id="ARBA00022448"/>
    </source>
</evidence>
<evidence type="ECO:0000313" key="7">
    <source>
        <dbReference type="EMBL" id="CAK0819802.1"/>
    </source>
</evidence>
<feature type="transmembrane region" description="Helical" evidence="6">
    <location>
        <begin position="75"/>
        <end position="97"/>
    </location>
</feature>
<comment type="subcellular location">
    <subcellularLocation>
        <location evidence="1">Membrane</location>
        <topology evidence="1">Multi-pass membrane protein</topology>
    </subcellularLocation>
</comment>
<evidence type="ECO:0000256" key="6">
    <source>
        <dbReference type="SAM" id="Phobius"/>
    </source>
</evidence>
<feature type="transmembrane region" description="Helical" evidence="6">
    <location>
        <begin position="250"/>
        <end position="270"/>
    </location>
</feature>
<evidence type="ECO:0000256" key="5">
    <source>
        <dbReference type="ARBA" id="ARBA00023136"/>
    </source>
</evidence>
<dbReference type="EMBL" id="CAUYUJ010007172">
    <property type="protein sequence ID" value="CAK0819802.1"/>
    <property type="molecule type" value="Genomic_DNA"/>
</dbReference>
<keyword evidence="3 6" id="KW-0812">Transmembrane</keyword>
<feature type="transmembrane region" description="Helical" evidence="6">
    <location>
        <begin position="109"/>
        <end position="132"/>
    </location>
</feature>
<feature type="transmembrane region" description="Helical" evidence="6">
    <location>
        <begin position="473"/>
        <end position="493"/>
    </location>
</feature>
<feature type="transmembrane region" description="Helical" evidence="6">
    <location>
        <begin position="575"/>
        <end position="598"/>
    </location>
</feature>
<feature type="transmembrane region" description="Helical" evidence="6">
    <location>
        <begin position="186"/>
        <end position="207"/>
    </location>
</feature>
<feature type="transmembrane region" description="Helical" evidence="6">
    <location>
        <begin position="291"/>
        <end position="312"/>
    </location>
</feature>
<evidence type="ECO:0000256" key="3">
    <source>
        <dbReference type="ARBA" id="ARBA00022692"/>
    </source>
</evidence>
<dbReference type="PROSITE" id="PS51257">
    <property type="entry name" value="PROKAR_LIPOPROTEIN"/>
    <property type="match status" value="1"/>
</dbReference>
<proteinExistence type="predicted"/>
<accession>A0ABN9RLJ8</accession>
<evidence type="ECO:0008006" key="9">
    <source>
        <dbReference type="Google" id="ProtNLM"/>
    </source>
</evidence>
<dbReference type="InterPro" id="IPR000425">
    <property type="entry name" value="MIP"/>
</dbReference>
<dbReference type="InterPro" id="IPR023271">
    <property type="entry name" value="Aquaporin-like"/>
</dbReference>
<name>A0ABN9RLJ8_9DINO</name>
<keyword evidence="2" id="KW-0813">Transport</keyword>
<feature type="transmembrane region" description="Helical" evidence="6">
    <location>
        <begin position="541"/>
        <end position="563"/>
    </location>
</feature>
<dbReference type="Proteomes" id="UP001189429">
    <property type="component" value="Unassembled WGS sequence"/>
</dbReference>
<feature type="transmembrane region" description="Helical" evidence="6">
    <location>
        <begin position="228"/>
        <end position="244"/>
    </location>
</feature>
<feature type="transmembrane region" description="Helical" evidence="6">
    <location>
        <begin position="332"/>
        <end position="351"/>
    </location>
</feature>
<dbReference type="PRINTS" id="PR00783">
    <property type="entry name" value="MINTRINSICP"/>
</dbReference>
<dbReference type="PANTHER" id="PTHR45724">
    <property type="entry name" value="AQUAPORIN NIP2-1"/>
    <property type="match status" value="1"/>
</dbReference>
<feature type="transmembrane region" description="Helical" evidence="6">
    <location>
        <begin position="880"/>
        <end position="898"/>
    </location>
</feature>
<evidence type="ECO:0000313" key="8">
    <source>
        <dbReference type="Proteomes" id="UP001189429"/>
    </source>
</evidence>
<feature type="transmembrane region" description="Helical" evidence="6">
    <location>
        <begin position="499"/>
        <end position="520"/>
    </location>
</feature>
<feature type="transmembrane region" description="Helical" evidence="6">
    <location>
        <begin position="7"/>
        <end position="27"/>
    </location>
</feature>
<dbReference type="Gene3D" id="1.20.1080.10">
    <property type="entry name" value="Glycerol uptake facilitator protein"/>
    <property type="match status" value="4"/>
</dbReference>
<protein>
    <recommendedName>
        <fullName evidence="9">Aquaporin</fullName>
    </recommendedName>
</protein>
<keyword evidence="5 6" id="KW-0472">Membrane</keyword>
<dbReference type="InterPro" id="IPR034294">
    <property type="entry name" value="Aquaporin_transptr"/>
</dbReference>
<dbReference type="InterPro" id="IPR022357">
    <property type="entry name" value="MIP_CS"/>
</dbReference>
<sequence length="906" mass="90903">MAPAKAYIAEFVGTFLLVFTVGCNVLSKQSTWAGMSIGCSLMVGIYALAPISGANFNPAVSVTLGIAGKLPWKDVAVYSVVQASAGVLAGLLSHLMFGAPLALGPAGGFSWWQAGVCELVYTFMLCFVVLNTACSAANAGKHQFYGLSIGFVIVAGAYGAGAVSGGCFNPAVALGIVGGGSSSGYFPLYVVFELGGAAMAASLFKVVRPKAFEEGEAAGLKAKVTSEVLGTYMLVLTVGLNVLAESPAGAFSIAASLMVMIFALGDVSGGHFNPAVTAAILAIKKIEAKEAVIYCGAQGFGGILAACTYTAIHGGKSFPLGPKDGFGLGEVAGAEAFFTFVLCFVVLSVACSPSASKGDYSEVFGLAIGSCVTVGGFAIGSVSGGSLNPAVSFGIAAGDAMGASNFGGLLTMGWLYTVFELAGAGVAALVYFQTHAARGEGQAKTTPKSLLPYNARLLAEPVAAPAVAPAKAYIAEFVGTFLLVFTVGCNVLSKQSTWAGVSIGCSLMVGIYALAPISGANFNPAVSVTLGIAGKLPWKDVAVYSVVQASAGVLAGLLSHLMFGAPLALGPAGGFSWWQAGVCELVYTFMLCFVVLNTACSAANAGKHQFYGLSIGFVIVAGAYGAGAVSGGCFNPAVALGIVGGGSSSGYFPLYVVFELGGAAMAASLFKVVRPKAFEEGEAAGLKAKVTSEVLGTYMLVLTVGLNVLAESPAGAFSIAASLMVMIFALGDVSGGHFNPAVTAAILAIKKIEAKEAVIYCGAQVFGGILAACTYTAIHGGKSFPLGPKDGFGLGEVAGAEAFFTFVLCFVVLSVACSPSASKGDYSEVFGLAIGSCVTVGGFAIGSVSGGSLNPAVSFGIAAGDAMGASNFGGLLTMGWLYTVFELAGAGVAALVYFQTHAAEGK</sequence>
<feature type="transmembrane region" description="Helical" evidence="6">
    <location>
        <begin position="610"/>
        <end position="632"/>
    </location>
</feature>
<dbReference type="SUPFAM" id="SSF81338">
    <property type="entry name" value="Aquaporin-like"/>
    <property type="match status" value="4"/>
</dbReference>
<organism evidence="7 8">
    <name type="scientific">Prorocentrum cordatum</name>
    <dbReference type="NCBI Taxonomy" id="2364126"/>
    <lineage>
        <taxon>Eukaryota</taxon>
        <taxon>Sar</taxon>
        <taxon>Alveolata</taxon>
        <taxon>Dinophyceae</taxon>
        <taxon>Prorocentrales</taxon>
        <taxon>Prorocentraceae</taxon>
        <taxon>Prorocentrum</taxon>
    </lineage>
</organism>
<feature type="transmembrane region" description="Helical" evidence="6">
    <location>
        <begin position="716"/>
        <end position="736"/>
    </location>
</feature>
<gene>
    <name evidence="7" type="ORF">PCOR1329_LOCUS21703</name>
</gene>
<feature type="transmembrane region" description="Helical" evidence="6">
    <location>
        <begin position="33"/>
        <end position="54"/>
    </location>
</feature>
<keyword evidence="4 6" id="KW-1133">Transmembrane helix</keyword>
<feature type="transmembrane region" description="Helical" evidence="6">
    <location>
        <begin position="363"/>
        <end position="382"/>
    </location>
</feature>